<accession>A0A1M7C890</accession>
<keyword evidence="3" id="KW-0378">Hydrolase</keyword>
<reference evidence="5 6" key="1">
    <citation type="submission" date="2016-11" db="EMBL/GenBank/DDBJ databases">
        <authorList>
            <person name="Jaros S."/>
            <person name="Januszkiewicz K."/>
            <person name="Wedrychowicz H."/>
        </authorList>
    </citation>
    <scope>NUCLEOTIDE SEQUENCE [LARGE SCALE GENOMIC DNA]</scope>
    <source>
        <strain evidence="5 6">CGMCC 4.2025</strain>
    </source>
</reference>
<dbReference type="GO" id="GO:0003677">
    <property type="term" value="F:DNA binding"/>
    <property type="evidence" value="ECO:0007669"/>
    <property type="project" value="InterPro"/>
</dbReference>
<evidence type="ECO:0000313" key="5">
    <source>
        <dbReference type="EMBL" id="SHL63387.1"/>
    </source>
</evidence>
<dbReference type="STRING" id="310782.SAMN05216499_105166"/>
<evidence type="ECO:0000313" key="6">
    <source>
        <dbReference type="Proteomes" id="UP000184111"/>
    </source>
</evidence>
<dbReference type="GO" id="GO:0009307">
    <property type="term" value="P:DNA restriction-modification system"/>
    <property type="evidence" value="ECO:0007669"/>
    <property type="project" value="InterPro"/>
</dbReference>
<dbReference type="InterPro" id="IPR036388">
    <property type="entry name" value="WH-like_DNA-bd_sf"/>
</dbReference>
<evidence type="ECO:0000256" key="2">
    <source>
        <dbReference type="ARBA" id="ARBA00022759"/>
    </source>
</evidence>
<evidence type="ECO:0000256" key="3">
    <source>
        <dbReference type="ARBA" id="ARBA00022801"/>
    </source>
</evidence>
<dbReference type="RefSeq" id="WP_073496502.1">
    <property type="nucleotide sequence ID" value="NZ_FRBI01000005.1"/>
</dbReference>
<name>A0A1M7C890_9ACTN</name>
<dbReference type="Gene3D" id="1.10.10.10">
    <property type="entry name" value="Winged helix-like DNA-binding domain superfamily/Winged helix DNA-binding domain"/>
    <property type="match status" value="1"/>
</dbReference>
<keyword evidence="2 5" id="KW-0255">Endonuclease</keyword>
<dbReference type="GO" id="GO:0009036">
    <property type="term" value="F:type II site-specific deoxyribonuclease activity"/>
    <property type="evidence" value="ECO:0007669"/>
    <property type="project" value="InterPro"/>
</dbReference>
<evidence type="ECO:0000259" key="4">
    <source>
        <dbReference type="Pfam" id="PF09126"/>
    </source>
</evidence>
<gene>
    <name evidence="5" type="ORF">SAMN05216499_105166</name>
</gene>
<dbReference type="AlphaFoldDB" id="A0A1M7C890"/>
<dbReference type="InterPro" id="IPR015210">
    <property type="entry name" value="NaeI"/>
</dbReference>
<protein>
    <submittedName>
        <fullName evidence="5">Restriction endonuclease NaeI</fullName>
    </submittedName>
</protein>
<dbReference type="Gene3D" id="3.40.600.10">
    <property type="entry name" value="DNA mismatch repair MutH/Restriction endonuclease, type II"/>
    <property type="match status" value="1"/>
</dbReference>
<evidence type="ECO:0000256" key="1">
    <source>
        <dbReference type="ARBA" id="ARBA00022722"/>
    </source>
</evidence>
<keyword evidence="1" id="KW-0540">Nuclease</keyword>
<keyword evidence="6" id="KW-1185">Reference proteome</keyword>
<sequence>MDDGTEAIQVPLWGQEPVQDEELEAVAEAILRQDLDGERTAGAIRRSIDMLLDGQHTGRFRWEQLYKTEKAHMGTLVEINLQREFGFGDGEEMDYRIVGVDVDCKFSQTPGGWMIPPEALGHVLLVVWASDTKAQWSAGLVRAVPGSLNTGGNRDAKTTLNKAGRTAIRWLFHEAPLKENMLLRLSPDDAEAVFAHKSGQRRVDELFLRAQGKRISRTVVATVAMQEDYMKRVRYNGGSRSRLQPRGIVILGHYTSHGDIARLLGLPVPQAGDSVSVRLARRQAPHSDAPYIELNGEQWVRALPSDPEETVPKLPEI</sequence>
<feature type="domain" description="Type II restriction enzyme NaeI" evidence="4">
    <location>
        <begin position="25"/>
        <end position="307"/>
    </location>
</feature>
<dbReference type="Proteomes" id="UP000184111">
    <property type="component" value="Unassembled WGS sequence"/>
</dbReference>
<proteinExistence type="predicted"/>
<dbReference type="InterPro" id="IPR037057">
    <property type="entry name" value="DNA_rep_MutH/T2_RE_sf"/>
</dbReference>
<dbReference type="EMBL" id="FRBI01000005">
    <property type="protein sequence ID" value="SHL63387.1"/>
    <property type="molecule type" value="Genomic_DNA"/>
</dbReference>
<dbReference type="Pfam" id="PF09126">
    <property type="entry name" value="NaeI"/>
    <property type="match status" value="1"/>
</dbReference>
<organism evidence="5 6">
    <name type="scientific">Actinacidiphila paucisporea</name>
    <dbReference type="NCBI Taxonomy" id="310782"/>
    <lineage>
        <taxon>Bacteria</taxon>
        <taxon>Bacillati</taxon>
        <taxon>Actinomycetota</taxon>
        <taxon>Actinomycetes</taxon>
        <taxon>Kitasatosporales</taxon>
        <taxon>Streptomycetaceae</taxon>
        <taxon>Actinacidiphila</taxon>
    </lineage>
</organism>
<dbReference type="InterPro" id="IPR011335">
    <property type="entry name" value="Restrct_endonuc-II-like"/>
</dbReference>
<dbReference type="CDD" id="cd22338">
    <property type="entry name" value="NaeI-like"/>
    <property type="match status" value="1"/>
</dbReference>
<dbReference type="SUPFAM" id="SSF52980">
    <property type="entry name" value="Restriction endonuclease-like"/>
    <property type="match status" value="1"/>
</dbReference>